<keyword evidence="3" id="KW-1185">Reference proteome</keyword>
<feature type="compositionally biased region" description="Polar residues" evidence="1">
    <location>
        <begin position="38"/>
        <end position="55"/>
    </location>
</feature>
<evidence type="ECO:0000313" key="3">
    <source>
        <dbReference type="Proteomes" id="UP000593571"/>
    </source>
</evidence>
<dbReference type="Proteomes" id="UP000593571">
    <property type="component" value="Unassembled WGS sequence"/>
</dbReference>
<name>A0A7J8F043_ROUAE</name>
<dbReference type="AlphaFoldDB" id="A0A7J8F043"/>
<dbReference type="EMBL" id="JACASE010000008">
    <property type="protein sequence ID" value="KAF6440965.1"/>
    <property type="molecule type" value="Genomic_DNA"/>
</dbReference>
<organism evidence="2 3">
    <name type="scientific">Rousettus aegyptiacus</name>
    <name type="common">Egyptian fruit bat</name>
    <name type="synonym">Pteropus aegyptiacus</name>
    <dbReference type="NCBI Taxonomy" id="9407"/>
    <lineage>
        <taxon>Eukaryota</taxon>
        <taxon>Metazoa</taxon>
        <taxon>Chordata</taxon>
        <taxon>Craniata</taxon>
        <taxon>Vertebrata</taxon>
        <taxon>Euteleostomi</taxon>
        <taxon>Mammalia</taxon>
        <taxon>Eutheria</taxon>
        <taxon>Laurasiatheria</taxon>
        <taxon>Chiroptera</taxon>
        <taxon>Yinpterochiroptera</taxon>
        <taxon>Pteropodoidea</taxon>
        <taxon>Pteropodidae</taxon>
        <taxon>Rousettinae</taxon>
        <taxon>Rousettus</taxon>
    </lineage>
</organism>
<proteinExistence type="predicted"/>
<accession>A0A7J8F043</accession>
<comment type="caution">
    <text evidence="2">The sequence shown here is derived from an EMBL/GenBank/DDBJ whole genome shotgun (WGS) entry which is preliminary data.</text>
</comment>
<reference evidence="2 3" key="1">
    <citation type="journal article" date="2020" name="Nature">
        <title>Six reference-quality genomes reveal evolution of bat adaptations.</title>
        <authorList>
            <person name="Jebb D."/>
            <person name="Huang Z."/>
            <person name="Pippel M."/>
            <person name="Hughes G.M."/>
            <person name="Lavrichenko K."/>
            <person name="Devanna P."/>
            <person name="Winkler S."/>
            <person name="Jermiin L.S."/>
            <person name="Skirmuntt E.C."/>
            <person name="Katzourakis A."/>
            <person name="Burkitt-Gray L."/>
            <person name="Ray D.A."/>
            <person name="Sullivan K.A.M."/>
            <person name="Roscito J.G."/>
            <person name="Kirilenko B.M."/>
            <person name="Davalos L.M."/>
            <person name="Corthals A.P."/>
            <person name="Power M.L."/>
            <person name="Jones G."/>
            <person name="Ransome R.D."/>
            <person name="Dechmann D.K.N."/>
            <person name="Locatelli A.G."/>
            <person name="Puechmaille S.J."/>
            <person name="Fedrigo O."/>
            <person name="Jarvis E.D."/>
            <person name="Hiller M."/>
            <person name="Vernes S.C."/>
            <person name="Myers E.W."/>
            <person name="Teeling E.C."/>
        </authorList>
    </citation>
    <scope>NUCLEOTIDE SEQUENCE [LARGE SCALE GENOMIC DNA]</scope>
    <source>
        <strain evidence="2">MRouAeg1</strain>
        <tissue evidence="2">Muscle</tissue>
    </source>
</reference>
<gene>
    <name evidence="2" type="ORF">HJG63_012200</name>
</gene>
<evidence type="ECO:0000256" key="1">
    <source>
        <dbReference type="SAM" id="MobiDB-lite"/>
    </source>
</evidence>
<feature type="region of interest" description="Disordered" evidence="1">
    <location>
        <begin position="33"/>
        <end position="55"/>
    </location>
</feature>
<protein>
    <submittedName>
        <fullName evidence="2">Uncharacterized protein</fullName>
    </submittedName>
</protein>
<sequence>MLPFRSGFNAASASLEGHPRPHLFSGPDGIGAKVLDPQLSTPEPETLEAPSTSQPVGRFCELGPSLPPSVLRGEIQRRKTIFHYKGGQEWLLQSQGDFNNQTWKDLCLQFGILITDVPFQAIFPNKSHSQKQILKQRRH</sequence>
<evidence type="ECO:0000313" key="2">
    <source>
        <dbReference type="EMBL" id="KAF6440965.1"/>
    </source>
</evidence>